<dbReference type="InterPro" id="IPR046879">
    <property type="entry name" value="KANL3/Tex30_Abhydrolase"/>
</dbReference>
<dbReference type="GO" id="GO:0016787">
    <property type="term" value="F:hydrolase activity"/>
    <property type="evidence" value="ECO:0007669"/>
    <property type="project" value="UniProtKB-KW"/>
</dbReference>
<dbReference type="InterPro" id="IPR026555">
    <property type="entry name" value="NSL3/Tex30"/>
</dbReference>
<dbReference type="Gene3D" id="3.40.50.1820">
    <property type="entry name" value="alpha/beta hydrolase"/>
    <property type="match status" value="1"/>
</dbReference>
<sequence length="217" mass="23378">MKSELFSIAISDSIGSVSAELMEPPKMKAVMALAHGAGAGMSHPFMKSLSKTLADHGIGTIRYNFAYMEKKKKMPDPPAIAEKTVNMVLEKTHEMFPAIPVLAGGKSFGGRMTSQLASRQAPAFLKGIVFYGFPLHAMGKPSTDRAAHLAKVPVPMLFLQGTKDTLANIELIQQVVSTLPAARIEIFDGADHSFKSSGKKDLIPDLSSKTSAWFESL</sequence>
<dbReference type="EMBL" id="JAHESF010000073">
    <property type="protein sequence ID" value="MBT1701453.1"/>
    <property type="molecule type" value="Genomic_DNA"/>
</dbReference>
<keyword evidence="3" id="KW-1185">Reference proteome</keyword>
<dbReference type="Proteomes" id="UP001319200">
    <property type="component" value="Unassembled WGS sequence"/>
</dbReference>
<dbReference type="AlphaFoldDB" id="A0AAP2GRQ8"/>
<dbReference type="InterPro" id="IPR029058">
    <property type="entry name" value="AB_hydrolase_fold"/>
</dbReference>
<evidence type="ECO:0000313" key="2">
    <source>
        <dbReference type="EMBL" id="MBT1701453.1"/>
    </source>
</evidence>
<protein>
    <submittedName>
        <fullName evidence="2">Dienelactone hydrolase family protein</fullName>
    </submittedName>
</protein>
<proteinExistence type="predicted"/>
<organism evidence="2 3">
    <name type="scientific">Chryseosolibacter histidini</name>
    <dbReference type="NCBI Taxonomy" id="2782349"/>
    <lineage>
        <taxon>Bacteria</taxon>
        <taxon>Pseudomonadati</taxon>
        <taxon>Bacteroidota</taxon>
        <taxon>Cytophagia</taxon>
        <taxon>Cytophagales</taxon>
        <taxon>Chryseotaleaceae</taxon>
        <taxon>Chryseosolibacter</taxon>
    </lineage>
</organism>
<evidence type="ECO:0000259" key="1">
    <source>
        <dbReference type="Pfam" id="PF20408"/>
    </source>
</evidence>
<keyword evidence="2" id="KW-0378">Hydrolase</keyword>
<name>A0AAP2GRQ8_9BACT</name>
<dbReference type="Pfam" id="PF20408">
    <property type="entry name" value="Abhydrolase_11"/>
    <property type="match status" value="1"/>
</dbReference>
<dbReference type="PANTHER" id="PTHR13136:SF11">
    <property type="entry name" value="TESTIS-EXPRESSED PROTEIN 30"/>
    <property type="match status" value="1"/>
</dbReference>
<feature type="domain" description="KANL3/Tex30 alpha/beta hydrolase-like" evidence="1">
    <location>
        <begin position="28"/>
        <end position="201"/>
    </location>
</feature>
<evidence type="ECO:0000313" key="3">
    <source>
        <dbReference type="Proteomes" id="UP001319200"/>
    </source>
</evidence>
<gene>
    <name evidence="2" type="ORF">KK083_31455</name>
</gene>
<reference evidence="2 3" key="1">
    <citation type="submission" date="2021-05" db="EMBL/GenBank/DDBJ databases">
        <title>A Polyphasic approach of four new species of the genus Ohtaekwangia: Ohtaekwangia histidinii sp. nov., Ohtaekwangia cretensis sp. nov., Ohtaekwangia indiensis sp. nov., Ohtaekwangia reichenbachii sp. nov. from diverse environment.</title>
        <authorList>
            <person name="Octaviana S."/>
        </authorList>
    </citation>
    <scope>NUCLEOTIDE SEQUENCE [LARGE SCALE GENOMIC DNA]</scope>
    <source>
        <strain evidence="2 3">PWU4</strain>
    </source>
</reference>
<accession>A0AAP2GRQ8</accession>
<dbReference type="PANTHER" id="PTHR13136">
    <property type="entry name" value="TESTIS DEVELOPMENT PROTEIN PRTD"/>
    <property type="match status" value="1"/>
</dbReference>
<dbReference type="RefSeq" id="WP_254170135.1">
    <property type="nucleotide sequence ID" value="NZ_JAHESF010000073.1"/>
</dbReference>
<dbReference type="SUPFAM" id="SSF53474">
    <property type="entry name" value="alpha/beta-Hydrolases"/>
    <property type="match status" value="1"/>
</dbReference>
<comment type="caution">
    <text evidence="2">The sequence shown here is derived from an EMBL/GenBank/DDBJ whole genome shotgun (WGS) entry which is preliminary data.</text>
</comment>